<comment type="caution">
    <text evidence="2">The sequence shown here is derived from an EMBL/GenBank/DDBJ whole genome shotgun (WGS) entry which is preliminary data.</text>
</comment>
<reference evidence="2 3" key="1">
    <citation type="submission" date="2021-03" db="EMBL/GenBank/DDBJ databases">
        <authorList>
            <person name="King G.J."/>
            <person name="Bancroft I."/>
            <person name="Baten A."/>
            <person name="Bloomfield J."/>
            <person name="Borpatragohain P."/>
            <person name="He Z."/>
            <person name="Irish N."/>
            <person name="Irwin J."/>
            <person name="Liu K."/>
            <person name="Mauleon R.P."/>
            <person name="Moore J."/>
            <person name="Morris R."/>
            <person name="Ostergaard L."/>
            <person name="Wang B."/>
            <person name="Wells R."/>
        </authorList>
    </citation>
    <scope>NUCLEOTIDE SEQUENCE [LARGE SCALE GENOMIC DNA]</scope>
    <source>
        <strain evidence="2">R-o-18</strain>
        <tissue evidence="2">Leaf</tissue>
    </source>
</reference>
<evidence type="ECO:0000256" key="1">
    <source>
        <dbReference type="SAM" id="MobiDB-lite"/>
    </source>
</evidence>
<protein>
    <submittedName>
        <fullName evidence="2">Uncharacterized protein</fullName>
    </submittedName>
</protein>
<feature type="compositionally biased region" description="Polar residues" evidence="1">
    <location>
        <begin position="9"/>
        <end position="23"/>
    </location>
</feature>
<name>A0ABQ7NFZ2_BRACM</name>
<keyword evidence="3" id="KW-1185">Reference proteome</keyword>
<evidence type="ECO:0000313" key="2">
    <source>
        <dbReference type="EMBL" id="KAG5409800.1"/>
    </source>
</evidence>
<accession>A0ABQ7NFZ2</accession>
<evidence type="ECO:0000313" key="3">
    <source>
        <dbReference type="Proteomes" id="UP000823674"/>
    </source>
</evidence>
<proteinExistence type="predicted"/>
<organism evidence="2 3">
    <name type="scientific">Brassica rapa subsp. trilocularis</name>
    <dbReference type="NCBI Taxonomy" id="1813537"/>
    <lineage>
        <taxon>Eukaryota</taxon>
        <taxon>Viridiplantae</taxon>
        <taxon>Streptophyta</taxon>
        <taxon>Embryophyta</taxon>
        <taxon>Tracheophyta</taxon>
        <taxon>Spermatophyta</taxon>
        <taxon>Magnoliopsida</taxon>
        <taxon>eudicotyledons</taxon>
        <taxon>Gunneridae</taxon>
        <taxon>Pentapetalae</taxon>
        <taxon>rosids</taxon>
        <taxon>malvids</taxon>
        <taxon>Brassicales</taxon>
        <taxon>Brassicaceae</taxon>
        <taxon>Brassiceae</taxon>
        <taxon>Brassica</taxon>
    </lineage>
</organism>
<dbReference type="Proteomes" id="UP000823674">
    <property type="component" value="Chromosome A02"/>
</dbReference>
<dbReference type="EMBL" id="JADBGQ010000002">
    <property type="protein sequence ID" value="KAG5409800.1"/>
    <property type="molecule type" value="Genomic_DNA"/>
</dbReference>
<sequence>MLSLEKQRPQSSSSEEIGTNDENQAWTIGDHLTTCERWMCGLFVLQGIIEVSRVANEQCSWPSVCAFCKESGTNQLTVSNFVAKSQLGTARKTVLGNLTLDFGFDMGTSGRTFGHM</sequence>
<feature type="region of interest" description="Disordered" evidence="1">
    <location>
        <begin position="1"/>
        <end position="23"/>
    </location>
</feature>
<gene>
    <name evidence="2" type="primary">A02p023530.1_BraROA</name>
    <name evidence="2" type="ORF">IGI04_006119</name>
</gene>